<organism evidence="1 2">
    <name type="scientific">Sphingobacterium thalpophilum</name>
    <dbReference type="NCBI Taxonomy" id="259"/>
    <lineage>
        <taxon>Bacteria</taxon>
        <taxon>Pseudomonadati</taxon>
        <taxon>Bacteroidota</taxon>
        <taxon>Sphingobacteriia</taxon>
        <taxon>Sphingobacteriales</taxon>
        <taxon>Sphingobacteriaceae</taxon>
        <taxon>Sphingobacterium</taxon>
    </lineage>
</organism>
<gene>
    <name evidence="1" type="ORF">NCTC11429_01435</name>
</gene>
<sequence length="41" mass="4657">MLKWCGVGCIKYRKGEYGGLRSLGIHDQVKLKYLVVVPFNS</sequence>
<name>A0A4U9UPL3_9SPHI</name>
<evidence type="ECO:0000313" key="2">
    <source>
        <dbReference type="Proteomes" id="UP000308196"/>
    </source>
</evidence>
<proteinExistence type="predicted"/>
<accession>A0A4U9UPL3</accession>
<evidence type="ECO:0000313" key="1">
    <source>
        <dbReference type="EMBL" id="VTR35033.1"/>
    </source>
</evidence>
<reference evidence="1 2" key="1">
    <citation type="submission" date="2019-05" db="EMBL/GenBank/DDBJ databases">
        <authorList>
            <consortium name="Pathogen Informatics"/>
        </authorList>
    </citation>
    <scope>NUCLEOTIDE SEQUENCE [LARGE SCALE GENOMIC DNA]</scope>
    <source>
        <strain evidence="1 2">NCTC11429</strain>
    </source>
</reference>
<protein>
    <submittedName>
        <fullName evidence="1">Uncharacterized protein</fullName>
    </submittedName>
</protein>
<dbReference type="STRING" id="1123265.GCA_000686625_01872"/>
<dbReference type="AlphaFoldDB" id="A0A4U9UPL3"/>
<dbReference type="KEGG" id="stha:NCTC11429_01435"/>
<dbReference type="EMBL" id="LR590484">
    <property type="protein sequence ID" value="VTR35033.1"/>
    <property type="molecule type" value="Genomic_DNA"/>
</dbReference>
<dbReference type="Proteomes" id="UP000308196">
    <property type="component" value="Chromosome"/>
</dbReference>